<keyword evidence="1" id="KW-0677">Repeat</keyword>
<sequence length="536" mass="62220">MFANTRGSAPADQKGRNRVRINFAELLPDETNYRNFEVCPINQASTKVFIKNEFKARGSSKFIPSLNKKCEFEPTKKLKKEIQGCTLKNYFECKLISPEEIEEEEPSIGKKKKYKLSVRENLRKFRSNISSPPRAFTKQTSRKECQPCSSMKCMIHNNTRRSVPTAPTFGSRNSMSCQNSVRNSINIITSHHGIHKQPRICKKKMRNLKQANSIVKKFMTERNMSQPKIPVKSKQEQEIEHVIEEAKKGSLSPARKMMSSHLKTAKRFSILRDKFKPKENNFLSLIKNLKKDMEQEEIDEDDHKLFQNGHDRLLDDVKGSLNILDNNNKLLKKLQNEAKISWKRSVLSAMESFKDFKLSSVDEFKKSVPQKPMFHPSAPEFFSQIKHNNFYDVRFMLQTNPKLVYEFDARFQTGLHWAAKRGYCKILRLLLQYGANINLKDVSGRTPLYIACKYNQTDVVRILLANKANTFSKCSRKISPQEATSDHAIHQMLEKGKMIHVVMRFIPENKRKNVLNELGLNYFLKDIEKELEDQTA</sequence>
<dbReference type="PROSITE" id="PS50088">
    <property type="entry name" value="ANK_REPEAT"/>
    <property type="match status" value="2"/>
</dbReference>
<dbReference type="InterPro" id="IPR002110">
    <property type="entry name" value="Ankyrin_rpt"/>
</dbReference>
<dbReference type="Proteomes" id="UP001295684">
    <property type="component" value="Unassembled WGS sequence"/>
</dbReference>
<dbReference type="PANTHER" id="PTHR24171">
    <property type="entry name" value="ANKYRIN REPEAT DOMAIN-CONTAINING PROTEIN 39-RELATED"/>
    <property type="match status" value="1"/>
</dbReference>
<dbReference type="Pfam" id="PF12796">
    <property type="entry name" value="Ank_2"/>
    <property type="match status" value="1"/>
</dbReference>
<dbReference type="GO" id="GO:0004842">
    <property type="term" value="F:ubiquitin-protein transferase activity"/>
    <property type="evidence" value="ECO:0007669"/>
    <property type="project" value="TreeGrafter"/>
</dbReference>
<dbReference type="PANTHER" id="PTHR24171:SF8">
    <property type="entry name" value="BRCA1-ASSOCIATED RING DOMAIN PROTEIN 1"/>
    <property type="match status" value="1"/>
</dbReference>
<proteinExistence type="predicted"/>
<feature type="repeat" description="ANK" evidence="3">
    <location>
        <begin position="443"/>
        <end position="475"/>
    </location>
</feature>
<evidence type="ECO:0000313" key="5">
    <source>
        <dbReference type="Proteomes" id="UP001295684"/>
    </source>
</evidence>
<dbReference type="SMART" id="SM00248">
    <property type="entry name" value="ANK"/>
    <property type="match status" value="2"/>
</dbReference>
<dbReference type="GO" id="GO:0085020">
    <property type="term" value="P:protein K6-linked ubiquitination"/>
    <property type="evidence" value="ECO:0007669"/>
    <property type="project" value="TreeGrafter"/>
</dbReference>
<keyword evidence="5" id="KW-1185">Reference proteome</keyword>
<name>A0AAD1Y6A8_EUPCR</name>
<accession>A0AAD1Y6A8</accession>
<dbReference type="EMBL" id="CAMPGE010028422">
    <property type="protein sequence ID" value="CAI2385948.1"/>
    <property type="molecule type" value="Genomic_DNA"/>
</dbReference>
<comment type="caution">
    <text evidence="4">The sequence shown here is derived from an EMBL/GenBank/DDBJ whole genome shotgun (WGS) entry which is preliminary data.</text>
</comment>
<dbReference type="PROSITE" id="PS50297">
    <property type="entry name" value="ANK_REP_REGION"/>
    <property type="match status" value="2"/>
</dbReference>
<gene>
    <name evidence="4" type="ORF">ECRASSUSDP1_LOCUS27545</name>
</gene>
<evidence type="ECO:0000256" key="1">
    <source>
        <dbReference type="ARBA" id="ARBA00022737"/>
    </source>
</evidence>
<feature type="repeat" description="ANK" evidence="3">
    <location>
        <begin position="410"/>
        <end position="442"/>
    </location>
</feature>
<dbReference type="AlphaFoldDB" id="A0AAD1Y6A8"/>
<organism evidence="4 5">
    <name type="scientific">Euplotes crassus</name>
    <dbReference type="NCBI Taxonomy" id="5936"/>
    <lineage>
        <taxon>Eukaryota</taxon>
        <taxon>Sar</taxon>
        <taxon>Alveolata</taxon>
        <taxon>Ciliophora</taxon>
        <taxon>Intramacronucleata</taxon>
        <taxon>Spirotrichea</taxon>
        <taxon>Hypotrichia</taxon>
        <taxon>Euplotida</taxon>
        <taxon>Euplotidae</taxon>
        <taxon>Moneuplotes</taxon>
    </lineage>
</organism>
<protein>
    <submittedName>
        <fullName evidence="4">Uncharacterized protein</fullName>
    </submittedName>
</protein>
<evidence type="ECO:0000256" key="2">
    <source>
        <dbReference type="ARBA" id="ARBA00023043"/>
    </source>
</evidence>
<dbReference type="Gene3D" id="1.25.40.20">
    <property type="entry name" value="Ankyrin repeat-containing domain"/>
    <property type="match status" value="1"/>
</dbReference>
<evidence type="ECO:0000313" key="4">
    <source>
        <dbReference type="EMBL" id="CAI2385948.1"/>
    </source>
</evidence>
<reference evidence="4" key="1">
    <citation type="submission" date="2023-07" db="EMBL/GenBank/DDBJ databases">
        <authorList>
            <consortium name="AG Swart"/>
            <person name="Singh M."/>
            <person name="Singh A."/>
            <person name="Seah K."/>
            <person name="Emmerich C."/>
        </authorList>
    </citation>
    <scope>NUCLEOTIDE SEQUENCE</scope>
    <source>
        <strain evidence="4">DP1</strain>
    </source>
</reference>
<dbReference type="InterPro" id="IPR036770">
    <property type="entry name" value="Ankyrin_rpt-contain_sf"/>
</dbReference>
<evidence type="ECO:0000256" key="3">
    <source>
        <dbReference type="PROSITE-ProRule" id="PRU00023"/>
    </source>
</evidence>
<keyword evidence="2 3" id="KW-0040">ANK repeat</keyword>
<dbReference type="SUPFAM" id="SSF48403">
    <property type="entry name" value="Ankyrin repeat"/>
    <property type="match status" value="1"/>
</dbReference>